<dbReference type="KEGG" id="tsq:D3A95_01790"/>
<keyword evidence="1" id="KW-0472">Membrane</keyword>
<dbReference type="Proteomes" id="UP000261812">
    <property type="component" value="Chromosome"/>
</dbReference>
<feature type="transmembrane region" description="Helical" evidence="1">
    <location>
        <begin position="21"/>
        <end position="40"/>
    </location>
</feature>
<dbReference type="RefSeq" id="WP_181495834.1">
    <property type="nucleotide sequence ID" value="NZ_CP032152.1"/>
</dbReference>
<dbReference type="Pfam" id="PF07963">
    <property type="entry name" value="N_methyl"/>
    <property type="match status" value="1"/>
</dbReference>
<dbReference type="NCBIfam" id="TIGR02532">
    <property type="entry name" value="IV_pilin_GFxxxE"/>
    <property type="match status" value="1"/>
</dbReference>
<evidence type="ECO:0000256" key="1">
    <source>
        <dbReference type="SAM" id="Phobius"/>
    </source>
</evidence>
<organism evidence="2 3">
    <name type="scientific">Thermosynechococcus sichuanensis E542</name>
    <dbReference type="NCBI Taxonomy" id="2016101"/>
    <lineage>
        <taxon>Bacteria</taxon>
        <taxon>Bacillati</taxon>
        <taxon>Cyanobacteriota</taxon>
        <taxon>Cyanophyceae</taxon>
        <taxon>Acaryochloridales</taxon>
        <taxon>Thermosynechococcaceae</taxon>
        <taxon>Thermosynechococcus</taxon>
        <taxon>Thermosynechococcus sichuanensis</taxon>
    </lineage>
</organism>
<dbReference type="InterPro" id="IPR012902">
    <property type="entry name" value="N_methyl_site"/>
</dbReference>
<name>A0A3B7M9Q5_9CYAN</name>
<evidence type="ECO:0000313" key="3">
    <source>
        <dbReference type="Proteomes" id="UP000261812"/>
    </source>
</evidence>
<evidence type="ECO:0000313" key="2">
    <source>
        <dbReference type="EMBL" id="AXY67349.1"/>
    </source>
</evidence>
<sequence>MKLWRWQRPRKRQRGFTLVEILVSLVMASVIVVSLGALLIDMLQTETREASLNQLRQDLKAAMDIISTDLSQAVFVYNGNCLAGGGGECGGGTRSQALTNFLPPFPSTMQPVLAMWILEPVPYDQNQLGYDTYTIPANCNNAWPESLRPDCIALQNARRAHTLVVYYLDTTPSSLWQGRARLRRYALRKYRVLTNTYLELNQGYVEPSGFTNFAQWPINVNTNASMQGARPEANMARAVVVTDFIDLNWDNESALIPCQGAVATPFTSAYVRTPLASSGVPNSFYACVQSRGASFNNATFVYLRGNPQGMPGIRPQDEATRPVITTTVLSRSVQRKVPNF</sequence>
<dbReference type="PROSITE" id="PS00409">
    <property type="entry name" value="PROKAR_NTER_METHYL"/>
    <property type="match status" value="1"/>
</dbReference>
<keyword evidence="3" id="KW-1185">Reference proteome</keyword>
<gene>
    <name evidence="2" type="ORF">D3A95_01790</name>
</gene>
<protein>
    <submittedName>
        <fullName evidence="2">Prepilin-type N-terminal cleavage/methylation domain-containing protein</fullName>
    </submittedName>
</protein>
<reference evidence="3" key="1">
    <citation type="submission" date="2018-09" db="EMBL/GenBank/DDBJ databases">
        <title>Complete genome sequence of thermophilic cyanobacteria strain Thermosynechococcus elongatus PKUAC-SCTE542.</title>
        <authorList>
            <person name="Liang Y."/>
            <person name="Tang J."/>
            <person name="Daroch M."/>
        </authorList>
    </citation>
    <scope>NUCLEOTIDE SEQUENCE [LARGE SCALE GENOMIC DNA]</scope>
    <source>
        <strain evidence="3">E542</strain>
    </source>
</reference>
<accession>A0A3B7M9Q5</accession>
<dbReference type="EMBL" id="CP032152">
    <property type="protein sequence ID" value="AXY67349.1"/>
    <property type="molecule type" value="Genomic_DNA"/>
</dbReference>
<keyword evidence="1" id="KW-1133">Transmembrane helix</keyword>
<keyword evidence="1" id="KW-0812">Transmembrane</keyword>
<dbReference type="AlphaFoldDB" id="A0A3B7M9Q5"/>
<proteinExistence type="predicted"/>